<organism evidence="1 2">
    <name type="scientific">Boletus edulis BED1</name>
    <dbReference type="NCBI Taxonomy" id="1328754"/>
    <lineage>
        <taxon>Eukaryota</taxon>
        <taxon>Fungi</taxon>
        <taxon>Dikarya</taxon>
        <taxon>Basidiomycota</taxon>
        <taxon>Agaricomycotina</taxon>
        <taxon>Agaricomycetes</taxon>
        <taxon>Agaricomycetidae</taxon>
        <taxon>Boletales</taxon>
        <taxon>Boletineae</taxon>
        <taxon>Boletaceae</taxon>
        <taxon>Boletoideae</taxon>
        <taxon>Boletus</taxon>
    </lineage>
</organism>
<evidence type="ECO:0000313" key="1">
    <source>
        <dbReference type="EMBL" id="KAF8424402.1"/>
    </source>
</evidence>
<dbReference type="AlphaFoldDB" id="A0AAD4BF63"/>
<keyword evidence="2" id="KW-1185">Reference proteome</keyword>
<dbReference type="Proteomes" id="UP001194468">
    <property type="component" value="Unassembled WGS sequence"/>
</dbReference>
<accession>A0AAD4BF63</accession>
<comment type="caution">
    <text evidence="1">The sequence shown here is derived from an EMBL/GenBank/DDBJ whole genome shotgun (WGS) entry which is preliminary data.</text>
</comment>
<reference evidence="1" key="1">
    <citation type="submission" date="2019-10" db="EMBL/GenBank/DDBJ databases">
        <authorList>
            <consortium name="DOE Joint Genome Institute"/>
            <person name="Kuo A."/>
            <person name="Miyauchi S."/>
            <person name="Kiss E."/>
            <person name="Drula E."/>
            <person name="Kohler A."/>
            <person name="Sanchez-Garcia M."/>
            <person name="Andreopoulos B."/>
            <person name="Barry K.W."/>
            <person name="Bonito G."/>
            <person name="Buee M."/>
            <person name="Carver A."/>
            <person name="Chen C."/>
            <person name="Cichocki N."/>
            <person name="Clum A."/>
            <person name="Culley D."/>
            <person name="Crous P.W."/>
            <person name="Fauchery L."/>
            <person name="Girlanda M."/>
            <person name="Hayes R."/>
            <person name="Keri Z."/>
            <person name="LaButti K."/>
            <person name="Lipzen A."/>
            <person name="Lombard V."/>
            <person name="Magnuson J."/>
            <person name="Maillard F."/>
            <person name="Morin E."/>
            <person name="Murat C."/>
            <person name="Nolan M."/>
            <person name="Ohm R."/>
            <person name="Pangilinan J."/>
            <person name="Pereira M."/>
            <person name="Perotto S."/>
            <person name="Peter M."/>
            <person name="Riley R."/>
            <person name="Sitrit Y."/>
            <person name="Stielow B."/>
            <person name="Szollosi G."/>
            <person name="Zifcakova L."/>
            <person name="Stursova M."/>
            <person name="Spatafora J.W."/>
            <person name="Tedersoo L."/>
            <person name="Vaario L.-M."/>
            <person name="Yamada A."/>
            <person name="Yan M."/>
            <person name="Wang P."/>
            <person name="Xu J."/>
            <person name="Bruns T."/>
            <person name="Baldrian P."/>
            <person name="Vilgalys R."/>
            <person name="Henrissat B."/>
            <person name="Grigoriev I.V."/>
            <person name="Hibbett D."/>
            <person name="Nagy L.G."/>
            <person name="Martin F.M."/>
        </authorList>
    </citation>
    <scope>NUCLEOTIDE SEQUENCE</scope>
    <source>
        <strain evidence="1">BED1</strain>
    </source>
</reference>
<name>A0AAD4BF63_BOLED</name>
<gene>
    <name evidence="1" type="ORF">L210DRAFT_3568168</name>
</gene>
<dbReference type="EMBL" id="WHUW01000104">
    <property type="protein sequence ID" value="KAF8424402.1"/>
    <property type="molecule type" value="Genomic_DNA"/>
</dbReference>
<reference evidence="1" key="2">
    <citation type="journal article" date="2020" name="Nat. Commun.">
        <title>Large-scale genome sequencing of mycorrhizal fungi provides insights into the early evolution of symbiotic traits.</title>
        <authorList>
            <person name="Miyauchi S."/>
            <person name="Kiss E."/>
            <person name="Kuo A."/>
            <person name="Drula E."/>
            <person name="Kohler A."/>
            <person name="Sanchez-Garcia M."/>
            <person name="Morin E."/>
            <person name="Andreopoulos B."/>
            <person name="Barry K.W."/>
            <person name="Bonito G."/>
            <person name="Buee M."/>
            <person name="Carver A."/>
            <person name="Chen C."/>
            <person name="Cichocki N."/>
            <person name="Clum A."/>
            <person name="Culley D."/>
            <person name="Crous P.W."/>
            <person name="Fauchery L."/>
            <person name="Girlanda M."/>
            <person name="Hayes R.D."/>
            <person name="Keri Z."/>
            <person name="LaButti K."/>
            <person name="Lipzen A."/>
            <person name="Lombard V."/>
            <person name="Magnuson J."/>
            <person name="Maillard F."/>
            <person name="Murat C."/>
            <person name="Nolan M."/>
            <person name="Ohm R.A."/>
            <person name="Pangilinan J."/>
            <person name="Pereira M.F."/>
            <person name="Perotto S."/>
            <person name="Peter M."/>
            <person name="Pfister S."/>
            <person name="Riley R."/>
            <person name="Sitrit Y."/>
            <person name="Stielow J.B."/>
            <person name="Szollosi G."/>
            <person name="Zifcakova L."/>
            <person name="Stursova M."/>
            <person name="Spatafora J.W."/>
            <person name="Tedersoo L."/>
            <person name="Vaario L.M."/>
            <person name="Yamada A."/>
            <person name="Yan M."/>
            <person name="Wang P."/>
            <person name="Xu J."/>
            <person name="Bruns T."/>
            <person name="Baldrian P."/>
            <person name="Vilgalys R."/>
            <person name="Dunand C."/>
            <person name="Henrissat B."/>
            <person name="Grigoriev I.V."/>
            <person name="Hibbett D."/>
            <person name="Nagy L.G."/>
            <person name="Martin F.M."/>
        </authorList>
    </citation>
    <scope>NUCLEOTIDE SEQUENCE</scope>
    <source>
        <strain evidence="1">BED1</strain>
    </source>
</reference>
<evidence type="ECO:0000313" key="2">
    <source>
        <dbReference type="Proteomes" id="UP001194468"/>
    </source>
</evidence>
<proteinExistence type="predicted"/>
<sequence length="96" mass="10500">MTRSQQRLLPQLTTPNNELASGLGQCLEAPRLISALPRASPVFVKYTSAPSPTTKAFGRDHLSRPSPRTSIVHLLRLITNRLPVATNPTPLVPIRP</sequence>
<protein>
    <submittedName>
        <fullName evidence="1">Uncharacterized protein</fullName>
    </submittedName>
</protein>